<keyword evidence="3" id="KW-1185">Reference proteome</keyword>
<evidence type="ECO:0000313" key="3">
    <source>
        <dbReference type="Proteomes" id="UP000785613"/>
    </source>
</evidence>
<dbReference type="RefSeq" id="WP_167221386.1">
    <property type="nucleotide sequence ID" value="NZ_VUYU01000002.1"/>
</dbReference>
<organism evidence="2 3">
    <name type="scientific">Massilia rubra</name>
    <dbReference type="NCBI Taxonomy" id="2607910"/>
    <lineage>
        <taxon>Bacteria</taxon>
        <taxon>Pseudomonadati</taxon>
        <taxon>Pseudomonadota</taxon>
        <taxon>Betaproteobacteria</taxon>
        <taxon>Burkholderiales</taxon>
        <taxon>Oxalobacteraceae</taxon>
        <taxon>Telluria group</taxon>
        <taxon>Massilia</taxon>
    </lineage>
</organism>
<dbReference type="EMBL" id="VUYU01000002">
    <property type="protein sequence ID" value="NHZ32500.1"/>
    <property type="molecule type" value="Genomic_DNA"/>
</dbReference>
<sequence>MKIGIYSLLVLSFFCSKFSFASDTFSTIKCGSEISKKLIGRHVKNEKVVDIEARHKSIDLKNLGMDDISEGLIAGYWMICGNKFILLEDKKLLMIRDVIQVPDDPTRLVEFTGQCTVHDKEKSELIFAILNKEDGVATLSAHSAWIIDEKKKAFKKTSTDGMRCENFTSAPPP</sequence>
<dbReference type="Proteomes" id="UP000785613">
    <property type="component" value="Unassembled WGS sequence"/>
</dbReference>
<evidence type="ECO:0000313" key="2">
    <source>
        <dbReference type="EMBL" id="NHZ32500.1"/>
    </source>
</evidence>
<feature type="chain" id="PRO_5045302713" evidence="1">
    <location>
        <begin position="22"/>
        <end position="173"/>
    </location>
</feature>
<feature type="signal peptide" evidence="1">
    <location>
        <begin position="1"/>
        <end position="21"/>
    </location>
</feature>
<proteinExistence type="predicted"/>
<reference evidence="2 3" key="1">
    <citation type="submission" date="2019-09" db="EMBL/GenBank/DDBJ databases">
        <title>Taxonomy of Antarctic Massilia spp.: description of Massilia rubra sp. nov., Massilia aquatica sp. nov., Massilia mucilaginosa sp. nov., Massilia frigida sp. nov. isolated from streams, lakes and regoliths.</title>
        <authorList>
            <person name="Holochova P."/>
            <person name="Sedlacek I."/>
            <person name="Kralova S."/>
            <person name="Maslanova I."/>
            <person name="Busse H.-J."/>
            <person name="Stankova E."/>
            <person name="Vrbovska V."/>
            <person name="Kovarovic V."/>
            <person name="Bartak M."/>
            <person name="Svec P."/>
            <person name="Pantucek R."/>
        </authorList>
    </citation>
    <scope>NUCLEOTIDE SEQUENCE [LARGE SCALE GENOMIC DNA]</scope>
    <source>
        <strain evidence="2 3">CCM 8692</strain>
    </source>
</reference>
<protein>
    <submittedName>
        <fullName evidence="2">Uncharacterized protein</fullName>
    </submittedName>
</protein>
<comment type="caution">
    <text evidence="2">The sequence shown here is derived from an EMBL/GenBank/DDBJ whole genome shotgun (WGS) entry which is preliminary data.</text>
</comment>
<evidence type="ECO:0000256" key="1">
    <source>
        <dbReference type="SAM" id="SignalP"/>
    </source>
</evidence>
<keyword evidence="1" id="KW-0732">Signal</keyword>
<name>A0ABX0LIB1_9BURK</name>
<gene>
    <name evidence="2" type="ORF">F0185_02700</name>
</gene>
<accession>A0ABX0LIB1</accession>